<keyword evidence="3" id="KW-1185">Reference proteome</keyword>
<accession>A0A0S4QG80</accession>
<sequence>MAPYLVLQRDRGEHAPFGSVPFYVPEWQVTRGIVDLHALASRVIAEDDRVIGYAVVSDDHSESERFTRDGTPIPGDVIPGDTSPDATA</sequence>
<evidence type="ECO:0000313" key="2">
    <source>
        <dbReference type="EMBL" id="CUU53610.1"/>
    </source>
</evidence>
<proteinExistence type="predicted"/>
<evidence type="ECO:0000313" key="3">
    <source>
        <dbReference type="Proteomes" id="UP000198802"/>
    </source>
</evidence>
<dbReference type="AlphaFoldDB" id="A0A0S4QG80"/>
<dbReference type="Proteomes" id="UP000198802">
    <property type="component" value="Unassembled WGS sequence"/>
</dbReference>
<dbReference type="RefSeq" id="WP_091270412.1">
    <property type="nucleotide sequence ID" value="NZ_FAOZ01000001.1"/>
</dbReference>
<name>A0A0S4QG80_9ACTN</name>
<reference evidence="3" key="1">
    <citation type="submission" date="2015-11" db="EMBL/GenBank/DDBJ databases">
        <authorList>
            <person name="Varghese N."/>
        </authorList>
    </citation>
    <scope>NUCLEOTIDE SEQUENCE [LARGE SCALE GENOMIC DNA]</scope>
    <source>
        <strain evidence="3">DSM 45899</strain>
    </source>
</reference>
<protein>
    <submittedName>
        <fullName evidence="2">Uncharacterized protein</fullName>
    </submittedName>
</protein>
<feature type="region of interest" description="Disordered" evidence="1">
    <location>
        <begin position="61"/>
        <end position="88"/>
    </location>
</feature>
<dbReference type="EMBL" id="FAOZ01000001">
    <property type="protein sequence ID" value="CUU53610.1"/>
    <property type="molecule type" value="Genomic_DNA"/>
</dbReference>
<organism evidence="2 3">
    <name type="scientific">Parafrankia irregularis</name>
    <dbReference type="NCBI Taxonomy" id="795642"/>
    <lineage>
        <taxon>Bacteria</taxon>
        <taxon>Bacillati</taxon>
        <taxon>Actinomycetota</taxon>
        <taxon>Actinomycetes</taxon>
        <taxon>Frankiales</taxon>
        <taxon>Frankiaceae</taxon>
        <taxon>Parafrankia</taxon>
    </lineage>
</organism>
<gene>
    <name evidence="2" type="ORF">Ga0074812_101108</name>
</gene>
<evidence type="ECO:0000256" key="1">
    <source>
        <dbReference type="SAM" id="MobiDB-lite"/>
    </source>
</evidence>